<reference evidence="8 9" key="1">
    <citation type="submission" date="2019-02" db="EMBL/GenBank/DDBJ databases">
        <title>Genomic Encyclopedia of Type Strains, Phase IV (KMG-IV): sequencing the most valuable type-strain genomes for metagenomic binning, comparative biology and taxonomic classification.</title>
        <authorList>
            <person name="Goeker M."/>
        </authorList>
    </citation>
    <scope>NUCLEOTIDE SEQUENCE [LARGE SCALE GENOMIC DNA]</scope>
    <source>
        <strain evidence="8 9">DSM 45622</strain>
    </source>
</reference>
<proteinExistence type="inferred from homology"/>
<dbReference type="InterPro" id="IPR050857">
    <property type="entry name" value="D-2-hydroxyacid_DH"/>
</dbReference>
<evidence type="ECO:0000256" key="1">
    <source>
        <dbReference type="ARBA" id="ARBA00005854"/>
    </source>
</evidence>
<feature type="domain" description="D-isomer specific 2-hydroxyacid dehydrogenase NAD-binding" evidence="7">
    <location>
        <begin position="109"/>
        <end position="281"/>
    </location>
</feature>
<dbReference type="GO" id="GO:0051287">
    <property type="term" value="F:NAD binding"/>
    <property type="evidence" value="ECO:0007669"/>
    <property type="project" value="InterPro"/>
</dbReference>
<dbReference type="SUPFAM" id="SSF52283">
    <property type="entry name" value="Formate/glycerate dehydrogenase catalytic domain-like"/>
    <property type="match status" value="1"/>
</dbReference>
<accession>A0A4Q7NS46</accession>
<name>A0A4Q7NS46_9ACTN</name>
<evidence type="ECO:0000256" key="3">
    <source>
        <dbReference type="ARBA" id="ARBA00023002"/>
    </source>
</evidence>
<dbReference type="Pfam" id="PF00389">
    <property type="entry name" value="2-Hacid_dh"/>
    <property type="match status" value="1"/>
</dbReference>
<dbReference type="Proteomes" id="UP000293638">
    <property type="component" value="Unassembled WGS sequence"/>
</dbReference>
<dbReference type="CDD" id="cd12169">
    <property type="entry name" value="PGDH_like_1"/>
    <property type="match status" value="1"/>
</dbReference>
<dbReference type="FunFam" id="3.40.50.720:FF:000203">
    <property type="entry name" value="D-3-phosphoglycerate dehydrogenase (SerA)"/>
    <property type="match status" value="1"/>
</dbReference>
<comment type="caution">
    <text evidence="8">The sequence shown here is derived from an EMBL/GenBank/DDBJ whole genome shotgun (WGS) entry which is preliminary data.</text>
</comment>
<keyword evidence="3 5" id="KW-0560">Oxidoreductase</keyword>
<evidence type="ECO:0000256" key="5">
    <source>
        <dbReference type="RuleBase" id="RU003719"/>
    </source>
</evidence>
<dbReference type="InterPro" id="IPR006140">
    <property type="entry name" value="D-isomer_DH_NAD-bd"/>
</dbReference>
<dbReference type="InterPro" id="IPR006139">
    <property type="entry name" value="D-isomer_2_OHA_DH_cat_dom"/>
</dbReference>
<evidence type="ECO:0000256" key="4">
    <source>
        <dbReference type="ARBA" id="ARBA00023027"/>
    </source>
</evidence>
<evidence type="ECO:0000259" key="7">
    <source>
        <dbReference type="Pfam" id="PF02826"/>
    </source>
</evidence>
<dbReference type="InterPro" id="IPR029753">
    <property type="entry name" value="D-isomer_DH_CS"/>
</dbReference>
<dbReference type="PANTHER" id="PTHR42789">
    <property type="entry name" value="D-ISOMER SPECIFIC 2-HYDROXYACID DEHYDROGENASE FAMILY PROTEIN (AFU_ORTHOLOGUE AFUA_6G10090)"/>
    <property type="match status" value="1"/>
</dbReference>
<dbReference type="PROSITE" id="PS00065">
    <property type="entry name" value="D_2_HYDROXYACID_DH_1"/>
    <property type="match status" value="1"/>
</dbReference>
<dbReference type="InterPro" id="IPR029752">
    <property type="entry name" value="D-isomer_DH_CS1"/>
</dbReference>
<keyword evidence="2" id="KW-0028">Amino-acid biosynthesis</keyword>
<comment type="similarity">
    <text evidence="1 5">Belongs to the D-isomer specific 2-hydroxyacid dehydrogenase family.</text>
</comment>
<dbReference type="EMBL" id="SGXD01000002">
    <property type="protein sequence ID" value="RZS89598.1"/>
    <property type="molecule type" value="Genomic_DNA"/>
</dbReference>
<evidence type="ECO:0000313" key="8">
    <source>
        <dbReference type="EMBL" id="RZS89598.1"/>
    </source>
</evidence>
<keyword evidence="4" id="KW-0520">NAD</keyword>
<dbReference type="PANTHER" id="PTHR42789:SF1">
    <property type="entry name" value="D-ISOMER SPECIFIC 2-HYDROXYACID DEHYDROGENASE FAMILY PROTEIN (AFU_ORTHOLOGUE AFUA_6G10090)"/>
    <property type="match status" value="1"/>
</dbReference>
<dbReference type="RefSeq" id="WP_130492190.1">
    <property type="nucleotide sequence ID" value="NZ_SGXD01000002.1"/>
</dbReference>
<feature type="domain" description="D-isomer specific 2-hydroxyacid dehydrogenase catalytic" evidence="6">
    <location>
        <begin position="16"/>
        <end position="309"/>
    </location>
</feature>
<keyword evidence="9" id="KW-1185">Reference proteome</keyword>
<dbReference type="GO" id="GO:0008652">
    <property type="term" value="P:amino acid biosynthetic process"/>
    <property type="evidence" value="ECO:0007669"/>
    <property type="project" value="UniProtKB-KW"/>
</dbReference>
<gene>
    <name evidence="8" type="ORF">EV189_1366</name>
</gene>
<organism evidence="8 9">
    <name type="scientific">Motilibacter rhizosphaerae</name>
    <dbReference type="NCBI Taxonomy" id="598652"/>
    <lineage>
        <taxon>Bacteria</taxon>
        <taxon>Bacillati</taxon>
        <taxon>Actinomycetota</taxon>
        <taxon>Actinomycetes</taxon>
        <taxon>Motilibacterales</taxon>
        <taxon>Motilibacteraceae</taxon>
        <taxon>Motilibacter</taxon>
    </lineage>
</organism>
<sequence length="312" mass="33292">MRVVVLDDYQDVARSSADWGSLDAEVVVEHEHLGPEELVARHRGADVLVLMRERTPVDAALLDALPEVRLLVTTGMRNASVDLDAARERGVAVCGTEGSASSAAELAWALVLDLAHRVTWEDAALRTGRWQTGVGRDLAGLTLGVVGLGRLGRRVAAYALAFGMEVLAWSQHLTAEAAAHAGAALVPKDELLERADVVSVHVVLSERTRGLLGAAELARMKPGALLVNTSRGPVVDEAALVDALSRGHLGGAGLDVFDREPLPLDSPLRTAPRTVLTPHIGYVTDQVYRQWYAMALEDVAAWQAGAPVRQLA</sequence>
<dbReference type="GO" id="GO:0016616">
    <property type="term" value="F:oxidoreductase activity, acting on the CH-OH group of donors, NAD or NADP as acceptor"/>
    <property type="evidence" value="ECO:0007669"/>
    <property type="project" value="InterPro"/>
</dbReference>
<evidence type="ECO:0000259" key="6">
    <source>
        <dbReference type="Pfam" id="PF00389"/>
    </source>
</evidence>
<dbReference type="AlphaFoldDB" id="A0A4Q7NS46"/>
<protein>
    <submittedName>
        <fullName evidence="8">Lactate dehydrogenase-like 2-hydroxyacid dehydrogenase</fullName>
    </submittedName>
</protein>
<dbReference type="Pfam" id="PF02826">
    <property type="entry name" value="2-Hacid_dh_C"/>
    <property type="match status" value="1"/>
</dbReference>
<dbReference type="InterPro" id="IPR036291">
    <property type="entry name" value="NAD(P)-bd_dom_sf"/>
</dbReference>
<dbReference type="Gene3D" id="3.40.50.720">
    <property type="entry name" value="NAD(P)-binding Rossmann-like Domain"/>
    <property type="match status" value="2"/>
</dbReference>
<evidence type="ECO:0000256" key="2">
    <source>
        <dbReference type="ARBA" id="ARBA00022605"/>
    </source>
</evidence>
<dbReference type="SUPFAM" id="SSF51735">
    <property type="entry name" value="NAD(P)-binding Rossmann-fold domains"/>
    <property type="match status" value="1"/>
</dbReference>
<dbReference type="OrthoDB" id="117809at2"/>
<evidence type="ECO:0000313" key="9">
    <source>
        <dbReference type="Proteomes" id="UP000293638"/>
    </source>
</evidence>
<dbReference type="PROSITE" id="PS00671">
    <property type="entry name" value="D_2_HYDROXYACID_DH_3"/>
    <property type="match status" value="1"/>
</dbReference>